<dbReference type="Proteomes" id="UP000266841">
    <property type="component" value="Unassembled WGS sequence"/>
</dbReference>
<dbReference type="SMART" id="SM00671">
    <property type="entry name" value="SEL1"/>
    <property type="match status" value="6"/>
</dbReference>
<keyword evidence="9" id="KW-1185">Reference proteome</keyword>
<dbReference type="PANTHER" id="PTHR11102:SF160">
    <property type="entry name" value="ERAD-ASSOCIATED E3 UBIQUITIN-PROTEIN LIGASE COMPONENT HRD3"/>
    <property type="match status" value="1"/>
</dbReference>
<comment type="similarity">
    <text evidence="4">Belongs to the sel-1 family.</text>
</comment>
<sequence length="828" mass="90739">MSCTLVASDDKAVCANCGVVSSDAVKLKDCTACRLVKYCGVDCQRAHRRQHKKACKQRAAELKDEQLYSMGHERPEFDFCPICTLPIQLPMTPHATLNVCCVKQICNGCVMAAKKRGMLDCAFCRTPIPDCDADSLAMVRARVAKKDPAAIHFLGHKYCFGQLGLQKDMQKAFELWTEAAELGSIQALYNLGGSYDLGEGVQEDKAKATVFNRKAALQGHVMSRHNLGCFEGEKGNHDRAVRHFLISAKMGYEGSVEKIKRMFMRGQATKEHYTQALKGFQDAVEEMKNPAERTAAPAGEELLMSFGRVAVRQAYGWLSYFCGKGPFVFPLSTKPYNVFERLWYVVVTMGMSPPQCSVHNLLCGSYRDQLDPRTKRSGYISVAFAPQSACKAGRRASRCGGSSCGRSLCMWSVAVGSVGSGGRAGWQGVGPAEGRRGETIDNRLFGEGPELASCTLVATDDDAVCANCGLVSSDTVKLKNCTACRLVKYCGVDCQRAHRKQHKKACKRRATELKGEQLYSQGHERLEGDFCPICTLPIPLPLGEHSTVNVCCMKRICNGCDLAAQKRGMHDCPFCRAPFPNNDADADSLKLIRARVAKKDPAAIHFLGHKYFFGELGLQKDLRKGVELYTEAAELGSIQALYNLGGSYSNGDGVQEDKAKAAELYKKAAMQGHTQSRHNLGYLEALGGNHDRAVRHLLISAKMGYKDSLENIKRMFMKGLATKEQYAEALKGHHDAVEEMKNLYSREGGRAGWQRAAGDSPAESQCDKVRETLDWPHDRLGGVAEVVEPQPSSVTRSDLLIDTAGSSAQSWRGGSGPTHDPMEQAVDI</sequence>
<dbReference type="InterPro" id="IPR050767">
    <property type="entry name" value="Sel1_AlgK"/>
</dbReference>
<dbReference type="PROSITE" id="PS01360">
    <property type="entry name" value="ZF_MYND_1"/>
    <property type="match status" value="2"/>
</dbReference>
<evidence type="ECO:0000256" key="3">
    <source>
        <dbReference type="ARBA" id="ARBA00022833"/>
    </source>
</evidence>
<keyword evidence="3" id="KW-0862">Zinc</keyword>
<evidence type="ECO:0000256" key="4">
    <source>
        <dbReference type="ARBA" id="ARBA00038101"/>
    </source>
</evidence>
<evidence type="ECO:0000256" key="5">
    <source>
        <dbReference type="PROSITE-ProRule" id="PRU00134"/>
    </source>
</evidence>
<dbReference type="OrthoDB" id="2384430at2759"/>
<dbReference type="Pfam" id="PF08238">
    <property type="entry name" value="Sel1"/>
    <property type="match status" value="6"/>
</dbReference>
<feature type="domain" description="MYND-type" evidence="7">
    <location>
        <begin position="465"/>
        <end position="506"/>
    </location>
</feature>
<evidence type="ECO:0000259" key="7">
    <source>
        <dbReference type="PROSITE" id="PS50865"/>
    </source>
</evidence>
<comment type="caution">
    <text evidence="8">The sequence shown here is derived from an EMBL/GenBank/DDBJ whole genome shotgun (WGS) entry which is preliminary data.</text>
</comment>
<dbReference type="Gene3D" id="6.10.140.2220">
    <property type="match status" value="2"/>
</dbReference>
<dbReference type="PROSITE" id="PS50865">
    <property type="entry name" value="ZF_MYND_2"/>
    <property type="match status" value="2"/>
</dbReference>
<dbReference type="EMBL" id="AGNL01047612">
    <property type="protein sequence ID" value="EJK46661.1"/>
    <property type="molecule type" value="Genomic_DNA"/>
</dbReference>
<evidence type="ECO:0000256" key="1">
    <source>
        <dbReference type="ARBA" id="ARBA00022723"/>
    </source>
</evidence>
<dbReference type="Pfam" id="PF01753">
    <property type="entry name" value="zf-MYND"/>
    <property type="match status" value="2"/>
</dbReference>
<dbReference type="SUPFAM" id="SSF81901">
    <property type="entry name" value="HCP-like"/>
    <property type="match status" value="2"/>
</dbReference>
<dbReference type="PANTHER" id="PTHR11102">
    <property type="entry name" value="SEL-1-LIKE PROTEIN"/>
    <property type="match status" value="1"/>
</dbReference>
<keyword evidence="2 5" id="KW-0863">Zinc-finger</keyword>
<dbReference type="InterPro" id="IPR011990">
    <property type="entry name" value="TPR-like_helical_dom_sf"/>
</dbReference>
<gene>
    <name evidence="8" type="ORF">THAOC_34664</name>
</gene>
<feature type="domain" description="MYND-type" evidence="7">
    <location>
        <begin position="14"/>
        <end position="55"/>
    </location>
</feature>
<proteinExistence type="inferred from homology"/>
<evidence type="ECO:0000256" key="2">
    <source>
        <dbReference type="ARBA" id="ARBA00022771"/>
    </source>
</evidence>
<dbReference type="GO" id="GO:0008270">
    <property type="term" value="F:zinc ion binding"/>
    <property type="evidence" value="ECO:0007669"/>
    <property type="project" value="UniProtKB-KW"/>
</dbReference>
<reference evidence="8 9" key="1">
    <citation type="journal article" date="2012" name="Genome Biol.">
        <title>Genome and low-iron response of an oceanic diatom adapted to chronic iron limitation.</title>
        <authorList>
            <person name="Lommer M."/>
            <person name="Specht M."/>
            <person name="Roy A.S."/>
            <person name="Kraemer L."/>
            <person name="Andreson R."/>
            <person name="Gutowska M.A."/>
            <person name="Wolf J."/>
            <person name="Bergner S.V."/>
            <person name="Schilhabel M.B."/>
            <person name="Klostermeier U.C."/>
            <person name="Beiko R.G."/>
            <person name="Rosenstiel P."/>
            <person name="Hippler M."/>
            <person name="Laroche J."/>
        </authorList>
    </citation>
    <scope>NUCLEOTIDE SEQUENCE [LARGE SCALE GENOMIC DNA]</scope>
    <source>
        <strain evidence="8 9">CCMP1005</strain>
    </source>
</reference>
<dbReference type="Gene3D" id="1.25.40.10">
    <property type="entry name" value="Tetratricopeptide repeat domain"/>
    <property type="match status" value="2"/>
</dbReference>
<evidence type="ECO:0000313" key="8">
    <source>
        <dbReference type="EMBL" id="EJK46661.1"/>
    </source>
</evidence>
<dbReference type="SUPFAM" id="SSF144232">
    <property type="entry name" value="HIT/MYND zinc finger-like"/>
    <property type="match status" value="2"/>
</dbReference>
<name>K0RC84_THAOC</name>
<evidence type="ECO:0000313" key="9">
    <source>
        <dbReference type="Proteomes" id="UP000266841"/>
    </source>
</evidence>
<dbReference type="AlphaFoldDB" id="K0RC84"/>
<protein>
    <recommendedName>
        <fullName evidence="7">MYND-type domain-containing protein</fullName>
    </recommendedName>
</protein>
<dbReference type="InterPro" id="IPR006597">
    <property type="entry name" value="Sel1-like"/>
</dbReference>
<feature type="region of interest" description="Disordered" evidence="6">
    <location>
        <begin position="805"/>
        <end position="828"/>
    </location>
</feature>
<evidence type="ECO:0000256" key="6">
    <source>
        <dbReference type="SAM" id="MobiDB-lite"/>
    </source>
</evidence>
<dbReference type="InterPro" id="IPR002893">
    <property type="entry name" value="Znf_MYND"/>
</dbReference>
<keyword evidence="1" id="KW-0479">Metal-binding</keyword>
<organism evidence="8 9">
    <name type="scientific">Thalassiosira oceanica</name>
    <name type="common">Marine diatom</name>
    <dbReference type="NCBI Taxonomy" id="159749"/>
    <lineage>
        <taxon>Eukaryota</taxon>
        <taxon>Sar</taxon>
        <taxon>Stramenopiles</taxon>
        <taxon>Ochrophyta</taxon>
        <taxon>Bacillariophyta</taxon>
        <taxon>Coscinodiscophyceae</taxon>
        <taxon>Thalassiosirophycidae</taxon>
        <taxon>Thalassiosirales</taxon>
        <taxon>Thalassiosiraceae</taxon>
        <taxon>Thalassiosira</taxon>
    </lineage>
</organism>
<accession>K0RC84</accession>